<dbReference type="InParanoid" id="A0A1Z5SUX3"/>
<dbReference type="CDD" id="cd02325">
    <property type="entry name" value="R3H"/>
    <property type="match status" value="1"/>
</dbReference>
<dbReference type="Proteomes" id="UP000194280">
    <property type="component" value="Unassembled WGS sequence"/>
</dbReference>
<dbReference type="InterPro" id="IPR025952">
    <property type="entry name" value="R3H-assoc_dom"/>
</dbReference>
<evidence type="ECO:0000313" key="5">
    <source>
        <dbReference type="Proteomes" id="UP000194280"/>
    </source>
</evidence>
<dbReference type="GO" id="GO:0003676">
    <property type="term" value="F:nucleic acid binding"/>
    <property type="evidence" value="ECO:0007669"/>
    <property type="project" value="InterPro"/>
</dbReference>
<dbReference type="PANTHER" id="PTHR43991">
    <property type="entry name" value="WD REPEAT PROTEIN (AFU_ORTHOLOGUE AFUA_8G05640)-RELATED"/>
    <property type="match status" value="1"/>
</dbReference>
<feature type="domain" description="R3H-associated N-terminal" evidence="3">
    <location>
        <begin position="473"/>
        <end position="580"/>
    </location>
</feature>
<dbReference type="InterPro" id="IPR015943">
    <property type="entry name" value="WD40/YVTN_repeat-like_dom_sf"/>
</dbReference>
<protein>
    <recommendedName>
        <fullName evidence="6">DUF2415 domain-containing protein</fullName>
    </recommendedName>
</protein>
<dbReference type="SUPFAM" id="SSF50978">
    <property type="entry name" value="WD40 repeat-like"/>
    <property type="match status" value="1"/>
</dbReference>
<comment type="caution">
    <text evidence="4">The sequence shown here is derived from an EMBL/GenBank/DDBJ whole genome shotgun (WGS) entry which is preliminary data.</text>
</comment>
<proteinExistence type="predicted"/>
<dbReference type="InterPro" id="IPR019417">
    <property type="entry name" value="DUF2415"/>
</dbReference>
<name>A0A1Z5SUX3_HORWE</name>
<dbReference type="InterPro" id="IPR036322">
    <property type="entry name" value="WD40_repeat_dom_sf"/>
</dbReference>
<evidence type="ECO:0000259" key="3">
    <source>
        <dbReference type="Pfam" id="PF13902"/>
    </source>
</evidence>
<dbReference type="Gene3D" id="2.130.10.10">
    <property type="entry name" value="YVTN repeat-like/Quinoprotein amine dehydrogenase"/>
    <property type="match status" value="1"/>
</dbReference>
<feature type="region of interest" description="Disordered" evidence="1">
    <location>
        <begin position="450"/>
        <end position="517"/>
    </location>
</feature>
<dbReference type="OrthoDB" id="418169at2759"/>
<dbReference type="EMBL" id="MUNK01000236">
    <property type="protein sequence ID" value="OTA24626.1"/>
    <property type="molecule type" value="Genomic_DNA"/>
</dbReference>
<dbReference type="InterPro" id="IPR036867">
    <property type="entry name" value="R3H_dom_sf"/>
</dbReference>
<organism evidence="4 5">
    <name type="scientific">Hortaea werneckii EXF-2000</name>
    <dbReference type="NCBI Taxonomy" id="1157616"/>
    <lineage>
        <taxon>Eukaryota</taxon>
        <taxon>Fungi</taxon>
        <taxon>Dikarya</taxon>
        <taxon>Ascomycota</taxon>
        <taxon>Pezizomycotina</taxon>
        <taxon>Dothideomycetes</taxon>
        <taxon>Dothideomycetidae</taxon>
        <taxon>Mycosphaerellales</taxon>
        <taxon>Teratosphaeriaceae</taxon>
        <taxon>Hortaea</taxon>
    </lineage>
</organism>
<feature type="region of interest" description="Disordered" evidence="1">
    <location>
        <begin position="120"/>
        <end position="144"/>
    </location>
</feature>
<evidence type="ECO:0000256" key="1">
    <source>
        <dbReference type="SAM" id="MobiDB-lite"/>
    </source>
</evidence>
<dbReference type="SUPFAM" id="SSF82708">
    <property type="entry name" value="R3H domain"/>
    <property type="match status" value="1"/>
</dbReference>
<reference evidence="4 5" key="1">
    <citation type="submission" date="2017-01" db="EMBL/GenBank/DDBJ databases">
        <title>The recent genome duplication of the halophilic yeast Hortaea werneckii: insights from long-read sequencing.</title>
        <authorList>
            <person name="Sinha S."/>
            <person name="Flibotte S."/>
            <person name="Neira M."/>
            <person name="Lenassi M."/>
            <person name="Gostincar C."/>
            <person name="Stajich J.E."/>
            <person name="Nislow C.E."/>
        </authorList>
    </citation>
    <scope>NUCLEOTIDE SEQUENCE [LARGE SCALE GENOMIC DNA]</scope>
    <source>
        <strain evidence="4 5">EXF-2000</strain>
    </source>
</reference>
<accession>A0A1Z5SUX3</accession>
<evidence type="ECO:0000259" key="2">
    <source>
        <dbReference type="Pfam" id="PF10313"/>
    </source>
</evidence>
<dbReference type="PANTHER" id="PTHR43991:SF9">
    <property type="entry name" value="DUF2415 DOMAIN-CONTAINING PROTEIN"/>
    <property type="match status" value="1"/>
</dbReference>
<feature type="region of interest" description="Disordered" evidence="1">
    <location>
        <begin position="549"/>
        <end position="569"/>
    </location>
</feature>
<sequence>MAIDAHVPYPESHSLAHDQSKTFYPVRIPVSHWQLRHFISCPEQDILYYASGHDVYCLNTRTKKRKHIATLPFEARCTASGYGYVCVGGEDEGHFAAIKMEGGGLRNTEMEVDSALPIDDRWRSGPAREEERSREESGVGRRAGSVKMERIGEEIVNSISIHRITDEEVHLDDIVAVLTNNDKTVRVYSLPQNLETTVLDLPFAMNHATISPDGTMLVAVGDFNQAYFFHRELQETPPQIHKPHNRLTSGSLEWTLTSVVNLHIGTPENTTGFFTTAWNESGRLVALGSEGGYITVFDLDLLRHPDYDDDEAIVAVIPSSRPDLAQPHPGAVRSMLFAPEPWDLLVWAEDQGRVCIGDLRTGLKSKQILNLEPKDESLQRSLYEDVPADEGPAASADRIGRDVDELEADFIRRYRAAPDNATAVNFATDSPTPAERPVRGTVDAIDIPLDESLQAEQPPRLKRENVHTVYKRREPIRRDSQKRREALLKGKEGSRQRRRWENDRLLSNPYAQPPLPSDWQVQPTYPRHAVPYFLAPLWDAEYARSSSERKKKMDEAKSPASKEEADAKKVTQELRAKLKKSRGAKGLLQDLEEEVRGFVTQWDEKQRQLEQEGLIDPDSSEDEEIVFVGRNGAMNDDRRREKQEEHLQKDKLIFESLVDDHGAAFGRYLVHSIAAYYGLQTWSVTTGNPARREAYVGLKLDPETRRPSLTRTEMPRPLWLVV</sequence>
<feature type="compositionally biased region" description="Basic and acidic residues" evidence="1">
    <location>
        <begin position="120"/>
        <end position="139"/>
    </location>
</feature>
<dbReference type="Pfam" id="PF13902">
    <property type="entry name" value="R3H-assoc"/>
    <property type="match status" value="1"/>
</dbReference>
<dbReference type="Pfam" id="PF10313">
    <property type="entry name" value="DUF2415"/>
    <property type="match status" value="1"/>
</dbReference>
<feature type="domain" description="DUF2415" evidence="2">
    <location>
        <begin position="330"/>
        <end position="369"/>
    </location>
</feature>
<gene>
    <name evidence="4" type="ORF">BTJ68_11862</name>
</gene>
<dbReference type="STRING" id="1157616.A0A1Z5SUX3"/>
<evidence type="ECO:0008006" key="6">
    <source>
        <dbReference type="Google" id="ProtNLM"/>
    </source>
</evidence>
<dbReference type="VEuPathDB" id="FungiDB:BTJ68_11862"/>
<keyword evidence="5" id="KW-1185">Reference proteome</keyword>
<feature type="compositionally biased region" description="Basic and acidic residues" evidence="1">
    <location>
        <begin position="459"/>
        <end position="504"/>
    </location>
</feature>
<evidence type="ECO:0000313" key="4">
    <source>
        <dbReference type="EMBL" id="OTA24626.1"/>
    </source>
</evidence>
<dbReference type="AlphaFoldDB" id="A0A1Z5SUX3"/>